<reference evidence="7 8" key="1">
    <citation type="submission" date="2021-12" db="EMBL/GenBank/DDBJ databases">
        <title>Siccirubricoccus leaddurans sp. nov., a high concentration Zn2+ tolerance bacterium.</title>
        <authorList>
            <person name="Cao Y."/>
        </authorList>
    </citation>
    <scope>NUCLEOTIDE SEQUENCE [LARGE SCALE GENOMIC DNA]</scope>
    <source>
        <strain evidence="7 8">KC 17139</strain>
    </source>
</reference>
<dbReference type="Pfam" id="PF21419">
    <property type="entry name" value="RoxA-like_Cyt-c"/>
    <property type="match status" value="1"/>
</dbReference>
<evidence type="ECO:0000256" key="5">
    <source>
        <dbReference type="SAM" id="SignalP"/>
    </source>
</evidence>
<keyword evidence="5" id="KW-0732">Signal</keyword>
<dbReference type="PANTHER" id="PTHR30600">
    <property type="entry name" value="CYTOCHROME C PEROXIDASE-RELATED"/>
    <property type="match status" value="1"/>
</dbReference>
<organism evidence="7 8">
    <name type="scientific">Siccirubricoccus soli</name>
    <dbReference type="NCBI Taxonomy" id="2899147"/>
    <lineage>
        <taxon>Bacteria</taxon>
        <taxon>Pseudomonadati</taxon>
        <taxon>Pseudomonadota</taxon>
        <taxon>Alphaproteobacteria</taxon>
        <taxon>Acetobacterales</taxon>
        <taxon>Roseomonadaceae</taxon>
        <taxon>Siccirubricoccus</taxon>
    </lineage>
</organism>
<dbReference type="Gene3D" id="1.10.760.10">
    <property type="entry name" value="Cytochrome c-like domain"/>
    <property type="match status" value="1"/>
</dbReference>
<dbReference type="Proteomes" id="UP001523392">
    <property type="component" value="Unassembled WGS sequence"/>
</dbReference>
<keyword evidence="1 4" id="KW-0349">Heme</keyword>
<comment type="caution">
    <text evidence="7">The sequence shown here is derived from an EMBL/GenBank/DDBJ whole genome shotgun (WGS) entry which is preliminary data.</text>
</comment>
<dbReference type="PROSITE" id="PS51007">
    <property type="entry name" value="CYTC"/>
    <property type="match status" value="1"/>
</dbReference>
<feature type="signal peptide" evidence="5">
    <location>
        <begin position="1"/>
        <end position="25"/>
    </location>
</feature>
<evidence type="ECO:0000313" key="8">
    <source>
        <dbReference type="Proteomes" id="UP001523392"/>
    </source>
</evidence>
<keyword evidence="2 4" id="KW-0479">Metal-binding</keyword>
<evidence type="ECO:0000313" key="7">
    <source>
        <dbReference type="EMBL" id="MCO6415375.1"/>
    </source>
</evidence>
<dbReference type="InterPro" id="IPR036909">
    <property type="entry name" value="Cyt_c-like_dom_sf"/>
</dbReference>
<evidence type="ECO:0000256" key="4">
    <source>
        <dbReference type="PROSITE-ProRule" id="PRU00433"/>
    </source>
</evidence>
<keyword evidence="8" id="KW-1185">Reference proteome</keyword>
<evidence type="ECO:0000256" key="1">
    <source>
        <dbReference type="ARBA" id="ARBA00022617"/>
    </source>
</evidence>
<dbReference type="EMBL" id="JAFIRR010000023">
    <property type="protein sequence ID" value="MCO6415375.1"/>
    <property type="molecule type" value="Genomic_DNA"/>
</dbReference>
<dbReference type="RefSeq" id="WP_252951971.1">
    <property type="nucleotide sequence ID" value="NZ_JAFIRR010000023.1"/>
</dbReference>
<gene>
    <name evidence="7" type="ORF">JYK14_04185</name>
</gene>
<dbReference type="InterPro" id="IPR047758">
    <property type="entry name" value="CytoC_perox"/>
</dbReference>
<protein>
    <submittedName>
        <fullName evidence="7">Di-heme-cytochrome C peroxidase</fullName>
    </submittedName>
</protein>
<dbReference type="PANTHER" id="PTHR30600:SF9">
    <property type="entry name" value="BLR7738 PROTEIN"/>
    <property type="match status" value="1"/>
</dbReference>
<dbReference type="PROSITE" id="PS51257">
    <property type="entry name" value="PROKAR_LIPOPROTEIN"/>
    <property type="match status" value="1"/>
</dbReference>
<keyword evidence="7" id="KW-0560">Oxidoreductase</keyword>
<proteinExistence type="predicted"/>
<dbReference type="InterPro" id="IPR051395">
    <property type="entry name" value="Cytochrome_c_Peroxidase/MauG"/>
</dbReference>
<feature type="domain" description="Cytochrome c" evidence="6">
    <location>
        <begin position="342"/>
        <end position="549"/>
    </location>
</feature>
<dbReference type="GO" id="GO:0004601">
    <property type="term" value="F:peroxidase activity"/>
    <property type="evidence" value="ECO:0007669"/>
    <property type="project" value="UniProtKB-KW"/>
</dbReference>
<feature type="chain" id="PRO_5045248444" evidence="5">
    <location>
        <begin position="26"/>
        <end position="609"/>
    </location>
</feature>
<evidence type="ECO:0000256" key="2">
    <source>
        <dbReference type="ARBA" id="ARBA00022723"/>
    </source>
</evidence>
<accession>A0ABT1D243</accession>
<sequence>MRRRKAAKWMGLAGGLLLGACNLGAWDPLPPTPGQVPWSLPAQPVSTLPQGWSPELAARFHFSAQGSHLIPRAWFAALNRADGEGRFAAPENLARYGLLFADDAGTGLNPDRLPIGFAIDPVSNPATGPWLGLTCAACHTGEVAFRGTRLRIEGAPARFDFDRFVADLDAAVQATGRDPGRFAAFAERAGTTPAAITDAYAAYAARSARHAAVQRPAHVAGFSRVDALGQIINSIAVLHLAAPPEVVEANRQPPRAPVSYPFLWTAPRQDWVQWVPIASSPIGRNSGEVLGVFGESNLTAPGTPGRFDSSVQYQALAALEDWLRNLEPPAWPEATFGAIDRARWQEGQRIFQRDCQGCHNMPPFRLTDPRQSLDGSQFIRISAVPQRVVGTDRTYLDALQNWRIRTGPLADLFEGREEVAAADYFLTTVKQVVETGTAAAGLTRRRLLDTGEARACPGGYSRRMVAQIPRPTGAFEVRDACAIPDGRLARLAPERWNMPASQLDSLKAGPLLGIWATGPFLHNGSVPTVYDLLSPPAERPAVFWVGSAELDVEKLGFVAAEAPGLFRFDTSQPANSNQGHAFPRRSLTPAQRLAVVEYLKNPQRWEGAR</sequence>
<dbReference type="NCBIfam" id="NF040606">
    <property type="entry name" value="CytoC_perox"/>
    <property type="match status" value="1"/>
</dbReference>
<evidence type="ECO:0000256" key="3">
    <source>
        <dbReference type="ARBA" id="ARBA00023004"/>
    </source>
</evidence>
<name>A0ABT1D243_9PROT</name>
<keyword evidence="7" id="KW-0575">Peroxidase</keyword>
<dbReference type="SUPFAM" id="SSF46626">
    <property type="entry name" value="Cytochrome c"/>
    <property type="match status" value="2"/>
</dbReference>
<dbReference type="InterPro" id="IPR009056">
    <property type="entry name" value="Cyt_c-like_dom"/>
</dbReference>
<evidence type="ECO:0000259" key="6">
    <source>
        <dbReference type="PROSITE" id="PS51007"/>
    </source>
</evidence>
<keyword evidence="3 4" id="KW-0408">Iron</keyword>